<proteinExistence type="predicted"/>
<evidence type="ECO:0000313" key="2">
    <source>
        <dbReference type="EMBL" id="KNZ63812.1"/>
    </source>
</evidence>
<evidence type="ECO:0000313" key="3">
    <source>
        <dbReference type="Proteomes" id="UP000037035"/>
    </source>
</evidence>
<gene>
    <name evidence="2" type="ORF">VP01_1099g2</name>
</gene>
<sequence>MTTTPWQIFGTAASGKGNNNLVVKSIKIHSNISEGLSVMFGVGFLGDPILPSGETWLLGCFFSCPQQRASSALGYLGGLKILAVQEFFCFLHNLPVEYLKPPIHLEIGPEVELLLGIVKEARSERRGNEPHLLEVLSGHRCSGSKSDRREEDMNNGTPLLEPLCVPLTHTCHETKNQDSEGDVSYDDAMSDNFTLYPLINGLMRNCSCSIADLQCCGKNYTFKKPISPTFLIQICAQGLIKVVHADIFHIIYIDNGSTYFLQYELSPGACVKYLSNSFSAAFLFFSHFLYSFLLLIFSVCFVYSLFMLLILELHFFVVQKTWISVHTPVFLNMHKTHGSQPKPSQQGQCVMMNRMENFMICNCTWL</sequence>
<feature type="transmembrane region" description="Helical" evidence="1">
    <location>
        <begin position="288"/>
        <end position="311"/>
    </location>
</feature>
<dbReference type="Proteomes" id="UP000037035">
    <property type="component" value="Unassembled WGS sequence"/>
</dbReference>
<comment type="caution">
    <text evidence="2">The sequence shown here is derived from an EMBL/GenBank/DDBJ whole genome shotgun (WGS) entry which is preliminary data.</text>
</comment>
<keyword evidence="1" id="KW-0812">Transmembrane</keyword>
<protein>
    <submittedName>
        <fullName evidence="2">Uncharacterized protein</fullName>
    </submittedName>
</protein>
<keyword evidence="1" id="KW-1133">Transmembrane helix</keyword>
<accession>A0A0L6VT60</accession>
<keyword evidence="3" id="KW-1185">Reference proteome</keyword>
<keyword evidence="1" id="KW-0472">Membrane</keyword>
<dbReference type="AlphaFoldDB" id="A0A0L6VT60"/>
<reference evidence="2 3" key="1">
    <citation type="submission" date="2015-08" db="EMBL/GenBank/DDBJ databases">
        <title>Next Generation Sequencing and Analysis of the Genome of Puccinia sorghi L Schw, the Causal Agent of Maize Common Rust.</title>
        <authorList>
            <person name="Rochi L."/>
            <person name="Burguener G."/>
            <person name="Darino M."/>
            <person name="Turjanski A."/>
            <person name="Kreff E."/>
            <person name="Dieguez M.J."/>
            <person name="Sacco F."/>
        </authorList>
    </citation>
    <scope>NUCLEOTIDE SEQUENCE [LARGE SCALE GENOMIC DNA]</scope>
    <source>
        <strain evidence="2 3">RO10H11247</strain>
    </source>
</reference>
<dbReference type="VEuPathDB" id="FungiDB:VP01_1099g2"/>
<evidence type="ECO:0000256" key="1">
    <source>
        <dbReference type="SAM" id="Phobius"/>
    </source>
</evidence>
<organism evidence="2 3">
    <name type="scientific">Puccinia sorghi</name>
    <dbReference type="NCBI Taxonomy" id="27349"/>
    <lineage>
        <taxon>Eukaryota</taxon>
        <taxon>Fungi</taxon>
        <taxon>Dikarya</taxon>
        <taxon>Basidiomycota</taxon>
        <taxon>Pucciniomycotina</taxon>
        <taxon>Pucciniomycetes</taxon>
        <taxon>Pucciniales</taxon>
        <taxon>Pucciniaceae</taxon>
        <taxon>Puccinia</taxon>
    </lineage>
</organism>
<dbReference type="EMBL" id="LAVV01001109">
    <property type="protein sequence ID" value="KNZ63812.1"/>
    <property type="molecule type" value="Genomic_DNA"/>
</dbReference>
<name>A0A0L6VT60_9BASI</name>